<dbReference type="RefSeq" id="WP_209941290.1">
    <property type="nucleotide sequence ID" value="NZ_JAGGJU010000001.1"/>
</dbReference>
<reference evidence="6 7" key="1">
    <citation type="submission" date="2021-03" db="EMBL/GenBank/DDBJ databases">
        <title>Genomic Encyclopedia of Type Strains, Phase IV (KMG-IV): sequencing the most valuable type-strain genomes for metagenomic binning, comparative biology and taxonomic classification.</title>
        <authorList>
            <person name="Goeker M."/>
        </authorList>
    </citation>
    <scope>NUCLEOTIDE SEQUENCE [LARGE SCALE GENOMIC DNA]</scope>
    <source>
        <strain evidence="6 7">DSM 21600</strain>
    </source>
</reference>
<feature type="domain" description="Response regulatory" evidence="5">
    <location>
        <begin position="3"/>
        <end position="117"/>
    </location>
</feature>
<dbReference type="PANTHER" id="PTHR44591:SF3">
    <property type="entry name" value="RESPONSE REGULATORY DOMAIN-CONTAINING PROTEIN"/>
    <property type="match status" value="1"/>
</dbReference>
<keyword evidence="3" id="KW-0804">Transcription</keyword>
<dbReference type="EMBL" id="JAGGJU010000001">
    <property type="protein sequence ID" value="MBP1848721.1"/>
    <property type="molecule type" value="Genomic_DNA"/>
</dbReference>
<dbReference type="SUPFAM" id="SSF52172">
    <property type="entry name" value="CheY-like"/>
    <property type="match status" value="1"/>
</dbReference>
<dbReference type="InterPro" id="IPR050595">
    <property type="entry name" value="Bact_response_regulator"/>
</dbReference>
<dbReference type="PANTHER" id="PTHR44591">
    <property type="entry name" value="STRESS RESPONSE REGULATOR PROTEIN 1"/>
    <property type="match status" value="1"/>
</dbReference>
<dbReference type="Gene3D" id="3.40.50.2300">
    <property type="match status" value="1"/>
</dbReference>
<evidence type="ECO:0000313" key="7">
    <source>
        <dbReference type="Proteomes" id="UP000759443"/>
    </source>
</evidence>
<evidence type="ECO:0000313" key="6">
    <source>
        <dbReference type="EMBL" id="MBP1848721.1"/>
    </source>
</evidence>
<evidence type="ECO:0000256" key="1">
    <source>
        <dbReference type="ARBA" id="ARBA00022553"/>
    </source>
</evidence>
<dbReference type="Proteomes" id="UP000759443">
    <property type="component" value="Unassembled WGS sequence"/>
</dbReference>
<feature type="modified residue" description="4-aspartylphosphate" evidence="4">
    <location>
        <position position="52"/>
    </location>
</feature>
<dbReference type="PROSITE" id="PS50110">
    <property type="entry name" value="RESPONSE_REGULATORY"/>
    <property type="match status" value="1"/>
</dbReference>
<keyword evidence="7" id="KW-1185">Reference proteome</keyword>
<dbReference type="SMART" id="SM00448">
    <property type="entry name" value="REC"/>
    <property type="match status" value="1"/>
</dbReference>
<dbReference type="Pfam" id="PF00072">
    <property type="entry name" value="Response_reg"/>
    <property type="match status" value="1"/>
</dbReference>
<gene>
    <name evidence="6" type="ORF">J2Z17_000138</name>
</gene>
<evidence type="ECO:0000256" key="4">
    <source>
        <dbReference type="PROSITE-ProRule" id="PRU00169"/>
    </source>
</evidence>
<dbReference type="InterPro" id="IPR011006">
    <property type="entry name" value="CheY-like_superfamily"/>
</dbReference>
<organism evidence="6 7">
    <name type="scientific">Rhizobium halophytocola</name>
    <dbReference type="NCBI Taxonomy" id="735519"/>
    <lineage>
        <taxon>Bacteria</taxon>
        <taxon>Pseudomonadati</taxon>
        <taxon>Pseudomonadota</taxon>
        <taxon>Alphaproteobacteria</taxon>
        <taxon>Hyphomicrobiales</taxon>
        <taxon>Rhizobiaceae</taxon>
        <taxon>Rhizobium/Agrobacterium group</taxon>
        <taxon>Rhizobium</taxon>
    </lineage>
</organism>
<comment type="caution">
    <text evidence="6">The sequence shown here is derived from an EMBL/GenBank/DDBJ whole genome shotgun (WGS) entry which is preliminary data.</text>
</comment>
<protein>
    <submittedName>
        <fullName evidence="6">Two-component system chemotaxis response regulator CheY</fullName>
    </submittedName>
</protein>
<sequence length="120" mass="13223">MQRLIIADGSDIVRKVGKRILSELNFDVLEAPSARDALRACQTELPQVMIIDAGLEGAIDLITNVRAMPEGKEVKIYYCVVEADLKTMMAGKRAGASDFLQKPFDRKILTKIFSDNPIAA</sequence>
<proteinExistence type="predicted"/>
<evidence type="ECO:0000256" key="3">
    <source>
        <dbReference type="ARBA" id="ARBA00023163"/>
    </source>
</evidence>
<accession>A0ABS4DSQ3</accession>
<dbReference type="InterPro" id="IPR001789">
    <property type="entry name" value="Sig_transdc_resp-reg_receiver"/>
</dbReference>
<evidence type="ECO:0000256" key="2">
    <source>
        <dbReference type="ARBA" id="ARBA00023015"/>
    </source>
</evidence>
<name>A0ABS4DSQ3_9HYPH</name>
<keyword evidence="1 4" id="KW-0597">Phosphoprotein</keyword>
<keyword evidence="2" id="KW-0805">Transcription regulation</keyword>
<evidence type="ECO:0000259" key="5">
    <source>
        <dbReference type="PROSITE" id="PS50110"/>
    </source>
</evidence>